<reference evidence="1 2" key="1">
    <citation type="journal article" date="2021" name="bioRxiv">
        <title>Chromosome-scale and haplotype-resolved genome assembly of a tetraploid potato cultivar.</title>
        <authorList>
            <person name="Sun H."/>
            <person name="Jiao W.-B."/>
            <person name="Krause K."/>
            <person name="Campoy J.A."/>
            <person name="Goel M."/>
            <person name="Folz-Donahue K."/>
            <person name="Kukat C."/>
            <person name="Huettel B."/>
            <person name="Schneeberger K."/>
        </authorList>
    </citation>
    <scope>NUCLEOTIDE SEQUENCE [LARGE SCALE GENOMIC DNA]</scope>
    <source>
        <strain evidence="1">SolTubOtavaFocal</strain>
        <tissue evidence="1">Leaves</tissue>
    </source>
</reference>
<name>A0ABQ7UUQ4_SOLTU</name>
<proteinExistence type="predicted"/>
<evidence type="ECO:0000313" key="2">
    <source>
        <dbReference type="Proteomes" id="UP000826656"/>
    </source>
</evidence>
<protein>
    <submittedName>
        <fullName evidence="1">Uncharacterized protein</fullName>
    </submittedName>
</protein>
<keyword evidence="2" id="KW-1185">Reference proteome</keyword>
<organism evidence="1 2">
    <name type="scientific">Solanum tuberosum</name>
    <name type="common">Potato</name>
    <dbReference type="NCBI Taxonomy" id="4113"/>
    <lineage>
        <taxon>Eukaryota</taxon>
        <taxon>Viridiplantae</taxon>
        <taxon>Streptophyta</taxon>
        <taxon>Embryophyta</taxon>
        <taxon>Tracheophyta</taxon>
        <taxon>Spermatophyta</taxon>
        <taxon>Magnoliopsida</taxon>
        <taxon>eudicotyledons</taxon>
        <taxon>Gunneridae</taxon>
        <taxon>Pentapetalae</taxon>
        <taxon>asterids</taxon>
        <taxon>lamiids</taxon>
        <taxon>Solanales</taxon>
        <taxon>Solanaceae</taxon>
        <taxon>Solanoideae</taxon>
        <taxon>Solaneae</taxon>
        <taxon>Solanum</taxon>
    </lineage>
</organism>
<comment type="caution">
    <text evidence="1">The sequence shown here is derived from an EMBL/GenBank/DDBJ whole genome shotgun (WGS) entry which is preliminary data.</text>
</comment>
<gene>
    <name evidence="1" type="ORF">KY290_025137</name>
</gene>
<sequence length="83" mass="9264">MPKVPRGGYLKKVLLIITDSLTKELCIGAYLLSRSVIRIGRKSGWLHCALYLKQCASSLQNGSVKLFLSFPTRKPAKPLFKKS</sequence>
<dbReference type="EMBL" id="JAIVGD010000018">
    <property type="protein sequence ID" value="KAH0754867.1"/>
    <property type="molecule type" value="Genomic_DNA"/>
</dbReference>
<dbReference type="Proteomes" id="UP000826656">
    <property type="component" value="Unassembled WGS sequence"/>
</dbReference>
<accession>A0ABQ7UUQ4</accession>
<evidence type="ECO:0000313" key="1">
    <source>
        <dbReference type="EMBL" id="KAH0754867.1"/>
    </source>
</evidence>